<evidence type="ECO:0000313" key="4">
    <source>
        <dbReference type="Proteomes" id="UP001063166"/>
    </source>
</evidence>
<reference evidence="3" key="1">
    <citation type="submission" date="2022-07" db="EMBL/GenBank/DDBJ databases">
        <title>The genome of Lyophyllum shimeji provides insight into the initial evolution of ectomycorrhizal fungal genome.</title>
        <authorList>
            <person name="Kobayashi Y."/>
            <person name="Shibata T."/>
            <person name="Hirakawa H."/>
            <person name="Shigenobu S."/>
            <person name="Nishiyama T."/>
            <person name="Yamada A."/>
            <person name="Hasebe M."/>
            <person name="Kawaguchi M."/>
        </authorList>
    </citation>
    <scope>NUCLEOTIDE SEQUENCE</scope>
    <source>
        <strain evidence="3">AT787</strain>
    </source>
</reference>
<keyword evidence="2" id="KW-1133">Transmembrane helix</keyword>
<keyword evidence="2" id="KW-0472">Membrane</keyword>
<proteinExistence type="predicted"/>
<feature type="region of interest" description="Disordered" evidence="1">
    <location>
        <begin position="114"/>
        <end position="136"/>
    </location>
</feature>
<dbReference type="EMBL" id="BRPK01000003">
    <property type="protein sequence ID" value="GLB36203.1"/>
    <property type="molecule type" value="Genomic_DNA"/>
</dbReference>
<keyword evidence="2" id="KW-0812">Transmembrane</keyword>
<gene>
    <name evidence="3" type="ORF">LshimejAT787_0304910</name>
</gene>
<feature type="compositionally biased region" description="Basic residues" evidence="1">
    <location>
        <begin position="122"/>
        <end position="135"/>
    </location>
</feature>
<evidence type="ECO:0000256" key="1">
    <source>
        <dbReference type="SAM" id="MobiDB-lite"/>
    </source>
</evidence>
<sequence length="184" mass="21163">MFLPRTVPEAGDNVCGPTESCTPSMAITGTDPIEKEAHNQGGTGPADFDKPGAHRYIGIGMVVGLAFVVLVLWLTFAPWPRRKLWELGWLKRKPESIEEMRESSPRVVDEIILPKPPEPVTHRTRDRKKPRRSSRRTLEPWEAELEYKVNWEMQQHVAFYEPEITPDHRTAYVPSEKRCLPPER</sequence>
<evidence type="ECO:0000313" key="3">
    <source>
        <dbReference type="EMBL" id="GLB36203.1"/>
    </source>
</evidence>
<comment type="caution">
    <text evidence="3">The sequence shown here is derived from an EMBL/GenBank/DDBJ whole genome shotgun (WGS) entry which is preliminary data.</text>
</comment>
<feature type="transmembrane region" description="Helical" evidence="2">
    <location>
        <begin position="56"/>
        <end position="76"/>
    </location>
</feature>
<dbReference type="AlphaFoldDB" id="A0A9P3UK19"/>
<accession>A0A9P3UK19</accession>
<protein>
    <submittedName>
        <fullName evidence="3">Uncharacterized protein</fullName>
    </submittedName>
</protein>
<dbReference type="OrthoDB" id="3033915at2759"/>
<name>A0A9P3UK19_LYOSH</name>
<organism evidence="3 4">
    <name type="scientific">Lyophyllum shimeji</name>
    <name type="common">Hon-shimeji</name>
    <name type="synonym">Tricholoma shimeji</name>
    <dbReference type="NCBI Taxonomy" id="47721"/>
    <lineage>
        <taxon>Eukaryota</taxon>
        <taxon>Fungi</taxon>
        <taxon>Dikarya</taxon>
        <taxon>Basidiomycota</taxon>
        <taxon>Agaricomycotina</taxon>
        <taxon>Agaricomycetes</taxon>
        <taxon>Agaricomycetidae</taxon>
        <taxon>Agaricales</taxon>
        <taxon>Tricholomatineae</taxon>
        <taxon>Lyophyllaceae</taxon>
        <taxon>Lyophyllum</taxon>
    </lineage>
</organism>
<keyword evidence="4" id="KW-1185">Reference proteome</keyword>
<dbReference type="Proteomes" id="UP001063166">
    <property type="component" value="Unassembled WGS sequence"/>
</dbReference>
<evidence type="ECO:0000256" key="2">
    <source>
        <dbReference type="SAM" id="Phobius"/>
    </source>
</evidence>